<evidence type="ECO:0000259" key="4">
    <source>
        <dbReference type="SMART" id="SM01328"/>
    </source>
</evidence>
<organism evidence="5 6">
    <name type="scientific">Papilio machaon</name>
    <name type="common">Old World swallowtail butterfly</name>
    <dbReference type="NCBI Taxonomy" id="76193"/>
    <lineage>
        <taxon>Eukaryota</taxon>
        <taxon>Metazoa</taxon>
        <taxon>Ecdysozoa</taxon>
        <taxon>Arthropoda</taxon>
        <taxon>Hexapoda</taxon>
        <taxon>Insecta</taxon>
        <taxon>Pterygota</taxon>
        <taxon>Neoptera</taxon>
        <taxon>Endopterygota</taxon>
        <taxon>Lepidoptera</taxon>
        <taxon>Glossata</taxon>
        <taxon>Ditrysia</taxon>
        <taxon>Papilionoidea</taxon>
        <taxon>Papilionidae</taxon>
        <taxon>Papilioninae</taxon>
        <taxon>Papilio</taxon>
    </lineage>
</organism>
<dbReference type="InterPro" id="IPR033446">
    <property type="entry name" value="ZCCHC24_Znf-3CxxC"/>
</dbReference>
<accession>A0A194RLT9</accession>
<dbReference type="SMART" id="SM01328">
    <property type="entry name" value="zf-3CxxC"/>
    <property type="match status" value="1"/>
</dbReference>
<sequence length="134" mass="15501">MGCLWSHELSEPERYERRQNYSSGSGQTLRTNATHAPYNCQSQSVAKPKALFGEYKCTACGRSWTSRLSWANSYSLCSRCKKPVYPFNQRELRPSDFAKTPSDNQEHKRDLCQMCQKLGYYCGNYGKLYTKKVK</sequence>
<keyword evidence="6" id="KW-1185">Reference proteome</keyword>
<dbReference type="Proteomes" id="UP000053240">
    <property type="component" value="Unassembled WGS sequence"/>
</dbReference>
<evidence type="ECO:0000256" key="1">
    <source>
        <dbReference type="ARBA" id="ARBA00022723"/>
    </source>
</evidence>
<keyword evidence="3" id="KW-0862">Zinc</keyword>
<evidence type="ECO:0000256" key="3">
    <source>
        <dbReference type="ARBA" id="ARBA00022833"/>
    </source>
</evidence>
<keyword evidence="1" id="KW-0479">Metal-binding</keyword>
<reference evidence="5 6" key="1">
    <citation type="journal article" date="2015" name="Nat. Commun.">
        <title>Outbred genome sequencing and CRISPR/Cas9 gene editing in butterflies.</title>
        <authorList>
            <person name="Li X."/>
            <person name="Fan D."/>
            <person name="Zhang W."/>
            <person name="Liu G."/>
            <person name="Zhang L."/>
            <person name="Zhao L."/>
            <person name="Fang X."/>
            <person name="Chen L."/>
            <person name="Dong Y."/>
            <person name="Chen Y."/>
            <person name="Ding Y."/>
            <person name="Zhao R."/>
            <person name="Feng M."/>
            <person name="Zhu Y."/>
            <person name="Feng Y."/>
            <person name="Jiang X."/>
            <person name="Zhu D."/>
            <person name="Xiang H."/>
            <person name="Feng X."/>
            <person name="Li S."/>
            <person name="Wang J."/>
            <person name="Zhang G."/>
            <person name="Kronforst M.R."/>
            <person name="Wang W."/>
        </authorList>
    </citation>
    <scope>NUCLEOTIDE SEQUENCE [LARGE SCALE GENOMIC DNA]</scope>
    <source>
        <strain evidence="5">Ya'a_city_454_Pm</strain>
        <tissue evidence="5">Whole body</tissue>
    </source>
</reference>
<dbReference type="AlphaFoldDB" id="A0A194RLT9"/>
<dbReference type="InterPro" id="IPR027377">
    <property type="entry name" value="ZAR1/RTP1-5-like_Znf-3CxxC"/>
</dbReference>
<gene>
    <name evidence="5" type="ORF">RR48_12128</name>
</gene>
<protein>
    <submittedName>
        <fullName evidence="5">Zinc finger CCHC domain-containing protein 24</fullName>
    </submittedName>
</protein>
<evidence type="ECO:0000313" key="5">
    <source>
        <dbReference type="EMBL" id="KPJ18280.1"/>
    </source>
</evidence>
<feature type="domain" description="3CxxC-type" evidence="4">
    <location>
        <begin position="50"/>
        <end position="118"/>
    </location>
</feature>
<dbReference type="GO" id="GO:0008270">
    <property type="term" value="F:zinc ion binding"/>
    <property type="evidence" value="ECO:0007669"/>
    <property type="project" value="UniProtKB-KW"/>
</dbReference>
<dbReference type="EMBL" id="KQ460045">
    <property type="protein sequence ID" value="KPJ18280.1"/>
    <property type="molecule type" value="Genomic_DNA"/>
</dbReference>
<evidence type="ECO:0000256" key="2">
    <source>
        <dbReference type="ARBA" id="ARBA00022771"/>
    </source>
</evidence>
<dbReference type="InParanoid" id="A0A194RLT9"/>
<keyword evidence="2" id="KW-0863">Zinc-finger</keyword>
<name>A0A194RLT9_PAPMA</name>
<dbReference type="Pfam" id="PF17180">
    <property type="entry name" value="Zn_ribbon_3CxxC_2"/>
    <property type="match status" value="1"/>
</dbReference>
<evidence type="ECO:0000313" key="6">
    <source>
        <dbReference type="Proteomes" id="UP000053240"/>
    </source>
</evidence>
<proteinExistence type="predicted"/>